<evidence type="ECO:0000313" key="1">
    <source>
        <dbReference type="EMBL" id="CAK0851209.1"/>
    </source>
</evidence>
<gene>
    <name evidence="1" type="ORF">PCOR1329_LOCUS43398</name>
</gene>
<name>A0ABN9TZ27_9DINO</name>
<keyword evidence="2" id="KW-1185">Reference proteome</keyword>
<comment type="caution">
    <text evidence="1">The sequence shown here is derived from an EMBL/GenBank/DDBJ whole genome shotgun (WGS) entry which is preliminary data.</text>
</comment>
<dbReference type="Proteomes" id="UP001189429">
    <property type="component" value="Unassembled WGS sequence"/>
</dbReference>
<protein>
    <submittedName>
        <fullName evidence="1">Uncharacterized protein</fullName>
    </submittedName>
</protein>
<sequence>MGMFLHIDVFTYVCLWRDAPLGLHWQARVYNAFILPTLLYVAQLEWPDAYVQEEVQGCTVTAAPSALFRLASGPTAWASPMDLWLLRDAYGGAASFHNLAWMAAASQMRVLLCDRGIDGQRQFKEDCAQLRQAWANADALVWIDWYSRSFWLRLQDTDDDLQTRFGTVNDVRIARCASSVPLAEDALWRKQFQATFYHCHVADNLGGDPAGRYRNKFEVWNLGDASIHGRIAGTVRQQTPRHQASRGHSNLLALCPLDPPRVHCAKLGCIWDRWTTAVRYQRLHLSRCLLCAVEGSEDSIKHHCRCRVVRRLFGTRRRLDANAFAGLLA</sequence>
<dbReference type="EMBL" id="CAUYUJ010015216">
    <property type="protein sequence ID" value="CAK0851209.1"/>
    <property type="molecule type" value="Genomic_DNA"/>
</dbReference>
<reference evidence="1" key="1">
    <citation type="submission" date="2023-10" db="EMBL/GenBank/DDBJ databases">
        <authorList>
            <person name="Chen Y."/>
            <person name="Shah S."/>
            <person name="Dougan E. K."/>
            <person name="Thang M."/>
            <person name="Chan C."/>
        </authorList>
    </citation>
    <scope>NUCLEOTIDE SEQUENCE [LARGE SCALE GENOMIC DNA]</scope>
</reference>
<proteinExistence type="predicted"/>
<evidence type="ECO:0000313" key="2">
    <source>
        <dbReference type="Proteomes" id="UP001189429"/>
    </source>
</evidence>
<organism evidence="1 2">
    <name type="scientific">Prorocentrum cordatum</name>
    <dbReference type="NCBI Taxonomy" id="2364126"/>
    <lineage>
        <taxon>Eukaryota</taxon>
        <taxon>Sar</taxon>
        <taxon>Alveolata</taxon>
        <taxon>Dinophyceae</taxon>
        <taxon>Prorocentrales</taxon>
        <taxon>Prorocentraceae</taxon>
        <taxon>Prorocentrum</taxon>
    </lineage>
</organism>
<accession>A0ABN9TZ27</accession>